<dbReference type="PANTHER" id="PTHR47944">
    <property type="entry name" value="CYTOCHROME P450 98A9"/>
    <property type="match status" value="1"/>
</dbReference>
<dbReference type="PANTHER" id="PTHR47944:SF16">
    <property type="entry name" value="CYTOCHROME P450 FAMILY 1 SUBFAMILY A POLYPEPTIDE 1"/>
    <property type="match status" value="1"/>
</dbReference>
<dbReference type="GO" id="GO:0004497">
    <property type="term" value="F:monooxygenase activity"/>
    <property type="evidence" value="ECO:0007669"/>
    <property type="project" value="InterPro"/>
</dbReference>
<keyword evidence="5" id="KW-0408">Iron</keyword>
<dbReference type="AlphaFoldDB" id="U5DCK9"/>
<dbReference type="Pfam" id="PF00067">
    <property type="entry name" value="p450"/>
    <property type="match status" value="1"/>
</dbReference>
<dbReference type="Gene3D" id="1.10.630.10">
    <property type="entry name" value="Cytochrome P450"/>
    <property type="match status" value="1"/>
</dbReference>
<evidence type="ECO:0000256" key="3">
    <source>
        <dbReference type="ARBA" id="ARBA00022723"/>
    </source>
</evidence>
<dbReference type="InterPro" id="IPR001128">
    <property type="entry name" value="Cyt_P450"/>
</dbReference>
<dbReference type="OMA" id="KENMETC"/>
<evidence type="ECO:0008006" key="9">
    <source>
        <dbReference type="Google" id="ProtNLM"/>
    </source>
</evidence>
<feature type="signal peptide" evidence="6">
    <location>
        <begin position="1"/>
        <end position="18"/>
    </location>
</feature>
<gene>
    <name evidence="7" type="ORF">AMTR_s00066p00166580</name>
</gene>
<dbReference type="InterPro" id="IPR002401">
    <property type="entry name" value="Cyt_P450_E_grp-I"/>
</dbReference>
<proteinExistence type="inferred from homology"/>
<evidence type="ECO:0000256" key="6">
    <source>
        <dbReference type="SAM" id="SignalP"/>
    </source>
</evidence>
<keyword evidence="6" id="KW-0732">Signal</keyword>
<dbReference type="HOGENOM" id="CLU_001570_26_3_1"/>
<feature type="chain" id="PRO_5004659137" description="Cytochrome P450" evidence="6">
    <location>
        <begin position="19"/>
        <end position="290"/>
    </location>
</feature>
<evidence type="ECO:0000256" key="1">
    <source>
        <dbReference type="ARBA" id="ARBA00010617"/>
    </source>
</evidence>
<dbReference type="GO" id="GO:0016705">
    <property type="term" value="F:oxidoreductase activity, acting on paired donors, with incorporation or reduction of molecular oxygen"/>
    <property type="evidence" value="ECO:0007669"/>
    <property type="project" value="InterPro"/>
</dbReference>
<reference evidence="8" key="1">
    <citation type="journal article" date="2013" name="Science">
        <title>The Amborella genome and the evolution of flowering plants.</title>
        <authorList>
            <consortium name="Amborella Genome Project"/>
        </authorList>
    </citation>
    <scope>NUCLEOTIDE SEQUENCE [LARGE SCALE GENOMIC DNA]</scope>
</reference>
<keyword evidence="2" id="KW-0349">Heme</keyword>
<dbReference type="PRINTS" id="PR00463">
    <property type="entry name" value="EP450I"/>
</dbReference>
<keyword evidence="3" id="KW-0479">Metal-binding</keyword>
<protein>
    <recommendedName>
        <fullName evidence="9">Cytochrome P450</fullName>
    </recommendedName>
</protein>
<evidence type="ECO:0000313" key="8">
    <source>
        <dbReference type="Proteomes" id="UP000017836"/>
    </source>
</evidence>
<keyword evidence="8" id="KW-1185">Reference proteome</keyword>
<organism evidence="7 8">
    <name type="scientific">Amborella trichopoda</name>
    <dbReference type="NCBI Taxonomy" id="13333"/>
    <lineage>
        <taxon>Eukaryota</taxon>
        <taxon>Viridiplantae</taxon>
        <taxon>Streptophyta</taxon>
        <taxon>Embryophyta</taxon>
        <taxon>Tracheophyta</taxon>
        <taxon>Spermatophyta</taxon>
        <taxon>Magnoliopsida</taxon>
        <taxon>Amborellales</taxon>
        <taxon>Amborellaceae</taxon>
        <taxon>Amborella</taxon>
    </lineage>
</organism>
<dbReference type="EMBL" id="KI392060">
    <property type="protein sequence ID" value="ERN20269.1"/>
    <property type="molecule type" value="Genomic_DNA"/>
</dbReference>
<evidence type="ECO:0000313" key="7">
    <source>
        <dbReference type="EMBL" id="ERN20269.1"/>
    </source>
</evidence>
<comment type="similarity">
    <text evidence="1">Belongs to the cytochrome P450 family.</text>
</comment>
<dbReference type="SUPFAM" id="SSF48264">
    <property type="entry name" value="Cytochrome P450"/>
    <property type="match status" value="1"/>
</dbReference>
<dbReference type="InterPro" id="IPR036396">
    <property type="entry name" value="Cyt_P450_sf"/>
</dbReference>
<dbReference type="Gramene" id="ERN20269">
    <property type="protein sequence ID" value="ERN20269"/>
    <property type="gene ID" value="AMTR_s00066p00166580"/>
</dbReference>
<evidence type="ECO:0000256" key="5">
    <source>
        <dbReference type="ARBA" id="ARBA00023004"/>
    </source>
</evidence>
<dbReference type="GO" id="GO:0020037">
    <property type="term" value="F:heme binding"/>
    <property type="evidence" value="ECO:0007669"/>
    <property type="project" value="InterPro"/>
</dbReference>
<sequence>MDLILILTFCIFLATLYAIKRKSSFVNCPPGPQPWPVIGHFHLLKPPLYRSLSQLSKQYGPVFSLWLGKRFIVVVSSANLAQECFTTNDITFASKPQLAVGKYLGYDYTSVVWAPYGAHWRNVRKIQVLELLSSKKIEMFACIRQEQVSALLQSLVEASNREKVVNMKDRITETIFSIIVKIVANKSYYGCAVQDLKEAKEFREAIEETFLLTGKVNFGDYIPFLKWVDLQGITRLLRALGRKRDRIMQQIVDEHRKLRSSENDNLKPDFVHMLLAMQENDPDYFTDDFN</sequence>
<evidence type="ECO:0000256" key="4">
    <source>
        <dbReference type="ARBA" id="ARBA00023002"/>
    </source>
</evidence>
<dbReference type="GO" id="GO:0005506">
    <property type="term" value="F:iron ion binding"/>
    <property type="evidence" value="ECO:0007669"/>
    <property type="project" value="InterPro"/>
</dbReference>
<accession>U5DCK9</accession>
<name>U5DCK9_AMBTC</name>
<dbReference type="eggNOG" id="KOG0156">
    <property type="taxonomic scope" value="Eukaryota"/>
</dbReference>
<keyword evidence="4" id="KW-0560">Oxidoreductase</keyword>
<evidence type="ECO:0000256" key="2">
    <source>
        <dbReference type="ARBA" id="ARBA00022617"/>
    </source>
</evidence>
<dbReference type="Proteomes" id="UP000017836">
    <property type="component" value="Unassembled WGS sequence"/>
</dbReference>